<dbReference type="InterPro" id="IPR002044">
    <property type="entry name" value="CBM20"/>
</dbReference>
<dbReference type="OrthoDB" id="550577at2759"/>
<evidence type="ECO:0000313" key="5">
    <source>
        <dbReference type="EMBL" id="GEM07115.1"/>
    </source>
</evidence>
<evidence type="ECO:0000313" key="6">
    <source>
        <dbReference type="Proteomes" id="UP000321518"/>
    </source>
</evidence>
<dbReference type="InterPro" id="IPR013783">
    <property type="entry name" value="Ig-like_fold"/>
</dbReference>
<dbReference type="Gene3D" id="2.60.40.10">
    <property type="entry name" value="Immunoglobulins"/>
    <property type="match status" value="1"/>
</dbReference>
<gene>
    <name evidence="5" type="ORF">Rt10032_c02g1132</name>
</gene>
<protein>
    <recommendedName>
        <fullName evidence="4">CBM20 domain-containing protein</fullName>
    </recommendedName>
</protein>
<evidence type="ECO:0000256" key="1">
    <source>
        <dbReference type="ARBA" id="ARBA00023277"/>
    </source>
</evidence>
<evidence type="ECO:0000256" key="3">
    <source>
        <dbReference type="SAM" id="MobiDB-lite"/>
    </source>
</evidence>
<dbReference type="EMBL" id="BJWK01000002">
    <property type="protein sequence ID" value="GEM07115.1"/>
    <property type="molecule type" value="Genomic_DNA"/>
</dbReference>
<evidence type="ECO:0000259" key="4">
    <source>
        <dbReference type="Pfam" id="PF00686"/>
    </source>
</evidence>
<proteinExistence type="predicted"/>
<dbReference type="AlphaFoldDB" id="A0A511KAV6"/>
<sequence length="306" mass="33642">MSDTDPLGEVLFFHLNLLTNLAQSSEYIEINQAVEQASHALAKRTSTDSDLKGRPWLEAHYRLTLALAYYRLYRDQEAAAEVERAGGLVDEVMQEGRGDAGLVGRLREARELVRAERIEQAAVVAETPTAEEDVVPLVETPMETDVVSRRRKADATPETSPRKGAGHGTGRAWAAEAARRAVSPCPQPPKVVYFVARAHLAPGEVRLSRRPPCRCLADKRMVSHILKLAGSVPELGEWQLASALTLDKTGDGDVFEAACSISLTGLRGVTFKLVKVAQDGTAIWEREGRGNRELGMYSEEKLEWDV</sequence>
<dbReference type="Proteomes" id="UP000321518">
    <property type="component" value="Unassembled WGS sequence"/>
</dbReference>
<evidence type="ECO:0000256" key="2">
    <source>
        <dbReference type="ARBA" id="ARBA00023326"/>
    </source>
</evidence>
<accession>A0A511KAV6</accession>
<dbReference type="GO" id="GO:0000272">
    <property type="term" value="P:polysaccharide catabolic process"/>
    <property type="evidence" value="ECO:0007669"/>
    <property type="project" value="UniProtKB-KW"/>
</dbReference>
<keyword evidence="1" id="KW-0119">Carbohydrate metabolism</keyword>
<organism evidence="5 6">
    <name type="scientific">Rhodotorula toruloides</name>
    <name type="common">Yeast</name>
    <name type="synonym">Rhodosporidium toruloides</name>
    <dbReference type="NCBI Taxonomy" id="5286"/>
    <lineage>
        <taxon>Eukaryota</taxon>
        <taxon>Fungi</taxon>
        <taxon>Dikarya</taxon>
        <taxon>Basidiomycota</taxon>
        <taxon>Pucciniomycotina</taxon>
        <taxon>Microbotryomycetes</taxon>
        <taxon>Sporidiobolales</taxon>
        <taxon>Sporidiobolaceae</taxon>
        <taxon>Rhodotorula</taxon>
    </lineage>
</organism>
<comment type="caution">
    <text evidence="5">The sequence shown here is derived from an EMBL/GenBank/DDBJ whole genome shotgun (WGS) entry which is preliminary data.</text>
</comment>
<feature type="region of interest" description="Disordered" evidence="3">
    <location>
        <begin position="145"/>
        <end position="172"/>
    </location>
</feature>
<feature type="domain" description="CBM20" evidence="4">
    <location>
        <begin position="225"/>
        <end position="296"/>
    </location>
</feature>
<keyword evidence="2" id="KW-0624">Polysaccharide degradation</keyword>
<dbReference type="SUPFAM" id="SSF49452">
    <property type="entry name" value="Starch-binding domain-like"/>
    <property type="match status" value="1"/>
</dbReference>
<reference evidence="5 6" key="1">
    <citation type="submission" date="2019-07" db="EMBL/GenBank/DDBJ databases">
        <title>Rhodotorula toruloides NBRC10032 genome sequencing.</title>
        <authorList>
            <person name="Shida Y."/>
            <person name="Takaku H."/>
            <person name="Ogasawara W."/>
            <person name="Mori K."/>
        </authorList>
    </citation>
    <scope>NUCLEOTIDE SEQUENCE [LARGE SCALE GENOMIC DNA]</scope>
    <source>
        <strain evidence="5 6">NBRC10032</strain>
    </source>
</reference>
<name>A0A511KAV6_RHOTO</name>
<dbReference type="GO" id="GO:2001070">
    <property type="term" value="F:starch binding"/>
    <property type="evidence" value="ECO:0007669"/>
    <property type="project" value="InterPro"/>
</dbReference>
<dbReference type="Pfam" id="PF00686">
    <property type="entry name" value="CBM_20"/>
    <property type="match status" value="1"/>
</dbReference>
<dbReference type="InterPro" id="IPR013784">
    <property type="entry name" value="Carb-bd-like_fold"/>
</dbReference>